<feature type="compositionally biased region" description="Polar residues" evidence="9">
    <location>
        <begin position="261"/>
        <end position="272"/>
    </location>
</feature>
<dbReference type="GO" id="GO:0005634">
    <property type="term" value="C:nucleus"/>
    <property type="evidence" value="ECO:0007669"/>
    <property type="project" value="UniProtKB-SubCell"/>
</dbReference>
<feature type="region of interest" description="Disordered" evidence="9">
    <location>
        <begin position="316"/>
        <end position="347"/>
    </location>
</feature>
<feature type="region of interest" description="Disordered" evidence="9">
    <location>
        <begin position="1"/>
        <end position="20"/>
    </location>
</feature>
<comment type="subcellular location">
    <subcellularLocation>
        <location evidence="8">Nucleus</location>
    </subcellularLocation>
</comment>
<keyword evidence="1" id="KW-0479">Metal-binding</keyword>
<evidence type="ECO:0000256" key="5">
    <source>
        <dbReference type="ARBA" id="ARBA00023125"/>
    </source>
</evidence>
<dbReference type="PROSITE" id="PS50884">
    <property type="entry name" value="ZF_DOF_2"/>
    <property type="match status" value="1"/>
</dbReference>
<feature type="region of interest" description="Disordered" evidence="9">
    <location>
        <begin position="424"/>
        <end position="455"/>
    </location>
</feature>
<dbReference type="Proteomes" id="UP000287651">
    <property type="component" value="Unassembled WGS sequence"/>
</dbReference>
<evidence type="ECO:0000259" key="10">
    <source>
        <dbReference type="PROSITE" id="PS50884"/>
    </source>
</evidence>
<dbReference type="AlphaFoldDB" id="A0A427B1X5"/>
<keyword evidence="5 8" id="KW-0238">DNA-binding</keyword>
<dbReference type="GO" id="GO:0003677">
    <property type="term" value="F:DNA binding"/>
    <property type="evidence" value="ECO:0007669"/>
    <property type="project" value="UniProtKB-UniRule"/>
</dbReference>
<comment type="caution">
    <text evidence="11">The sequence shown here is derived from an EMBL/GenBank/DDBJ whole genome shotgun (WGS) entry which is preliminary data.</text>
</comment>
<feature type="compositionally biased region" description="Basic and acidic residues" evidence="9">
    <location>
        <begin position="152"/>
        <end position="162"/>
    </location>
</feature>
<dbReference type="Pfam" id="PF02701">
    <property type="entry name" value="Zn_ribbon_Dof"/>
    <property type="match status" value="1"/>
</dbReference>
<dbReference type="InterPro" id="IPR045174">
    <property type="entry name" value="Dof"/>
</dbReference>
<sequence>MRFDSPLESSGAAIGRRAENMSETKDPAIKLFGTTIPVVASSPTRIADAEDAEVEAGDTEPVMSAAEGQKVRTEATHLFLFFDWPSLFLQALFTAKDHMHEVEKHSGSMFCFLFRKDASEGVTNVEVNNVLATEADEEDEGAAISSSGLTSGHKDEVNKTSIADEKTAAKVKSETDCSTPEKVLKKPDKILPCPRCNSMDTKFCYYNNYNVNQPRHFCKNCQRYWTAGGTMRNVPVGAGRRKSKHSVASQCRSLVVPSTMLQSAQPDTPNSARHQRALPCAPTSPARPLIGNGTVLRFGQEVPLCESVASVLGIRGEQAETADSGSTMRGDNREEPRRASSDTERSGVQKVYCNGLATWAYPWGPTWNDVAAAEAHSCRPENGGDSVSVPWGAGAVMAATLPFPLMAAPFWGFTAWPNGTWNASSPSNRGCSGNDSPTLGKHSRDGNSESEETTERCLWVPKTLRIDDPEEAAKSSIWAALGIKPDMGGIIFQSKAEKRGNESAAARILHANPAALSRFESFQEST</sequence>
<dbReference type="PANTHER" id="PTHR31089">
    <property type="entry name" value="CYCLIC DOF FACTOR 2"/>
    <property type="match status" value="1"/>
</dbReference>
<dbReference type="GO" id="GO:0008270">
    <property type="term" value="F:zinc ion binding"/>
    <property type="evidence" value="ECO:0007669"/>
    <property type="project" value="UniProtKB-KW"/>
</dbReference>
<dbReference type="GO" id="GO:0003700">
    <property type="term" value="F:DNA-binding transcription factor activity"/>
    <property type="evidence" value="ECO:0007669"/>
    <property type="project" value="InterPro"/>
</dbReference>
<dbReference type="EMBL" id="AMZH03000680">
    <property type="protein sequence ID" value="RRT82509.1"/>
    <property type="molecule type" value="Genomic_DNA"/>
</dbReference>
<gene>
    <name evidence="11" type="ORF">B296_00002018</name>
</gene>
<feature type="domain" description="Dof-type" evidence="10">
    <location>
        <begin position="191"/>
        <end position="245"/>
    </location>
</feature>
<keyword evidence="4" id="KW-0805">Transcription regulation</keyword>
<keyword evidence="2 8" id="KW-0863">Zinc-finger</keyword>
<dbReference type="PANTHER" id="PTHR31089:SF75">
    <property type="entry name" value="CYCLIC DOF FACTOR 2"/>
    <property type="match status" value="1"/>
</dbReference>
<feature type="compositionally biased region" description="Basic and acidic residues" evidence="9">
    <location>
        <begin position="330"/>
        <end position="347"/>
    </location>
</feature>
<feature type="region of interest" description="Disordered" evidence="9">
    <location>
        <begin position="136"/>
        <end position="162"/>
    </location>
</feature>
<proteinExistence type="predicted"/>
<evidence type="ECO:0000313" key="12">
    <source>
        <dbReference type="Proteomes" id="UP000287651"/>
    </source>
</evidence>
<feature type="region of interest" description="Disordered" evidence="9">
    <location>
        <begin position="261"/>
        <end position="284"/>
    </location>
</feature>
<evidence type="ECO:0000256" key="1">
    <source>
        <dbReference type="ARBA" id="ARBA00022723"/>
    </source>
</evidence>
<reference evidence="11 12" key="1">
    <citation type="journal article" date="2014" name="Agronomy (Basel)">
        <title>A Draft Genome Sequence for Ensete ventricosum, the Drought-Tolerant Tree Against Hunger.</title>
        <authorList>
            <person name="Harrison J."/>
            <person name="Moore K.A."/>
            <person name="Paszkiewicz K."/>
            <person name="Jones T."/>
            <person name="Grant M."/>
            <person name="Ambacheew D."/>
            <person name="Muzemil S."/>
            <person name="Studholme D.J."/>
        </authorList>
    </citation>
    <scope>NUCLEOTIDE SEQUENCE [LARGE SCALE GENOMIC DNA]</scope>
</reference>
<dbReference type="InterPro" id="IPR003851">
    <property type="entry name" value="Znf_Dof"/>
</dbReference>
<evidence type="ECO:0000256" key="4">
    <source>
        <dbReference type="ARBA" id="ARBA00023015"/>
    </source>
</evidence>
<feature type="compositionally biased region" description="Polar residues" evidence="9">
    <location>
        <begin position="424"/>
        <end position="437"/>
    </location>
</feature>
<evidence type="ECO:0000256" key="6">
    <source>
        <dbReference type="ARBA" id="ARBA00023163"/>
    </source>
</evidence>
<accession>A0A427B1X5</accession>
<organism evidence="11 12">
    <name type="scientific">Ensete ventricosum</name>
    <name type="common">Abyssinian banana</name>
    <name type="synonym">Musa ensete</name>
    <dbReference type="NCBI Taxonomy" id="4639"/>
    <lineage>
        <taxon>Eukaryota</taxon>
        <taxon>Viridiplantae</taxon>
        <taxon>Streptophyta</taxon>
        <taxon>Embryophyta</taxon>
        <taxon>Tracheophyta</taxon>
        <taxon>Spermatophyta</taxon>
        <taxon>Magnoliopsida</taxon>
        <taxon>Liliopsida</taxon>
        <taxon>Zingiberales</taxon>
        <taxon>Musaceae</taxon>
        <taxon>Ensete</taxon>
    </lineage>
</organism>
<evidence type="ECO:0000256" key="8">
    <source>
        <dbReference type="PROSITE-ProRule" id="PRU00071"/>
    </source>
</evidence>
<evidence type="ECO:0000313" key="11">
    <source>
        <dbReference type="EMBL" id="RRT82509.1"/>
    </source>
</evidence>
<evidence type="ECO:0000256" key="9">
    <source>
        <dbReference type="SAM" id="MobiDB-lite"/>
    </source>
</evidence>
<evidence type="ECO:0000256" key="2">
    <source>
        <dbReference type="ARBA" id="ARBA00022771"/>
    </source>
</evidence>
<name>A0A427B1X5_ENSVE</name>
<keyword evidence="7 8" id="KW-0539">Nucleus</keyword>
<evidence type="ECO:0000256" key="7">
    <source>
        <dbReference type="ARBA" id="ARBA00023242"/>
    </source>
</evidence>
<dbReference type="PROSITE" id="PS01361">
    <property type="entry name" value="ZF_DOF_1"/>
    <property type="match status" value="1"/>
</dbReference>
<evidence type="ECO:0000256" key="3">
    <source>
        <dbReference type="ARBA" id="ARBA00022833"/>
    </source>
</evidence>
<keyword evidence="6" id="KW-0804">Transcription</keyword>
<protein>
    <recommendedName>
        <fullName evidence="10">Dof-type domain-containing protein</fullName>
    </recommendedName>
</protein>
<keyword evidence="3" id="KW-0862">Zinc</keyword>